<name>A0A0M2UXN3_9BACT</name>
<evidence type="ECO:0000313" key="2">
    <source>
        <dbReference type="Proteomes" id="UP000034954"/>
    </source>
</evidence>
<comment type="caution">
    <text evidence="1">The sequence shown here is derived from an EMBL/GenBank/DDBJ whole genome shotgun (WGS) entry which is preliminary data.</text>
</comment>
<gene>
    <name evidence="1" type="ORF">BROFUL_01560</name>
</gene>
<dbReference type="EMBL" id="LAQJ01000163">
    <property type="protein sequence ID" value="KKO19726.1"/>
    <property type="molecule type" value="Genomic_DNA"/>
</dbReference>
<proteinExistence type="predicted"/>
<dbReference type="AlphaFoldDB" id="A0A0M2UXN3"/>
<protein>
    <submittedName>
        <fullName evidence="1">Uncharacterized protein</fullName>
    </submittedName>
</protein>
<accession>A0A0M2UXN3</accession>
<dbReference type="Proteomes" id="UP000034954">
    <property type="component" value="Unassembled WGS sequence"/>
</dbReference>
<evidence type="ECO:0000313" key="1">
    <source>
        <dbReference type="EMBL" id="KKO19726.1"/>
    </source>
</evidence>
<organism evidence="1 2">
    <name type="scientific">Candidatus Brocadia fulgida</name>
    <dbReference type="NCBI Taxonomy" id="380242"/>
    <lineage>
        <taxon>Bacteria</taxon>
        <taxon>Pseudomonadati</taxon>
        <taxon>Planctomycetota</taxon>
        <taxon>Candidatus Brocadiia</taxon>
        <taxon>Candidatus Brocadiales</taxon>
        <taxon>Candidatus Brocadiaceae</taxon>
        <taxon>Candidatus Brocadia</taxon>
    </lineage>
</organism>
<reference evidence="1 2" key="1">
    <citation type="journal article" date="2013" name="BMC Microbiol.">
        <title>Identification of the type II cytochrome c maturation pathway in anammox bacteria by comparative genomics.</title>
        <authorList>
            <person name="Ferousi C."/>
            <person name="Speth D.R."/>
            <person name="Reimann J."/>
            <person name="Op den Camp H.J."/>
            <person name="Allen J.W."/>
            <person name="Keltjens J.T."/>
            <person name="Jetten M.S."/>
        </authorList>
    </citation>
    <scope>NUCLEOTIDE SEQUENCE [LARGE SCALE GENOMIC DNA]</scope>
    <source>
        <strain evidence="1">RU1</strain>
    </source>
</reference>
<keyword evidence="2" id="KW-1185">Reference proteome</keyword>
<sequence length="86" mass="9317">MDSALKGKRLNPPYKNCSSIGIAYHAFQMHAGNLCGCGMNEMVVNDLDMERILVMAGCACITSHVTGFDLAGGAMPYVKIVWIHNL</sequence>